<protein>
    <submittedName>
        <fullName evidence="2">Uncharacterized protein</fullName>
    </submittedName>
</protein>
<dbReference type="AlphaFoldDB" id="A0A5B7JA04"/>
<reference evidence="2 3" key="1">
    <citation type="submission" date="2019-05" db="EMBL/GenBank/DDBJ databases">
        <title>Another draft genome of Portunus trituberculatus and its Hox gene families provides insights of decapod evolution.</title>
        <authorList>
            <person name="Jeong J.-H."/>
            <person name="Song I."/>
            <person name="Kim S."/>
            <person name="Choi T."/>
            <person name="Kim D."/>
            <person name="Ryu S."/>
            <person name="Kim W."/>
        </authorList>
    </citation>
    <scope>NUCLEOTIDE SEQUENCE [LARGE SCALE GENOMIC DNA]</scope>
    <source>
        <tissue evidence="2">Muscle</tissue>
    </source>
</reference>
<dbReference type="Proteomes" id="UP000324222">
    <property type="component" value="Unassembled WGS sequence"/>
</dbReference>
<accession>A0A5B7JA04</accession>
<organism evidence="2 3">
    <name type="scientific">Portunus trituberculatus</name>
    <name type="common">Swimming crab</name>
    <name type="synonym">Neptunus trituberculatus</name>
    <dbReference type="NCBI Taxonomy" id="210409"/>
    <lineage>
        <taxon>Eukaryota</taxon>
        <taxon>Metazoa</taxon>
        <taxon>Ecdysozoa</taxon>
        <taxon>Arthropoda</taxon>
        <taxon>Crustacea</taxon>
        <taxon>Multicrustacea</taxon>
        <taxon>Malacostraca</taxon>
        <taxon>Eumalacostraca</taxon>
        <taxon>Eucarida</taxon>
        <taxon>Decapoda</taxon>
        <taxon>Pleocyemata</taxon>
        <taxon>Brachyura</taxon>
        <taxon>Eubrachyura</taxon>
        <taxon>Portunoidea</taxon>
        <taxon>Portunidae</taxon>
        <taxon>Portuninae</taxon>
        <taxon>Portunus</taxon>
    </lineage>
</organism>
<feature type="compositionally biased region" description="Low complexity" evidence="1">
    <location>
        <begin position="102"/>
        <end position="121"/>
    </location>
</feature>
<proteinExistence type="predicted"/>
<gene>
    <name evidence="2" type="ORF">E2C01_086328</name>
</gene>
<comment type="caution">
    <text evidence="2">The sequence shown here is derived from an EMBL/GenBank/DDBJ whole genome shotgun (WGS) entry which is preliminary data.</text>
</comment>
<name>A0A5B7JA04_PORTR</name>
<dbReference type="EMBL" id="VSRR010087277">
    <property type="protein sequence ID" value="MPC91303.1"/>
    <property type="molecule type" value="Genomic_DNA"/>
</dbReference>
<evidence type="ECO:0000313" key="2">
    <source>
        <dbReference type="EMBL" id="MPC91303.1"/>
    </source>
</evidence>
<sequence>MCRFNKTLYRIAEVQRGDDLKYEPYTLITHHMLPHSLTLFLRNQQDSEKDDVEYAELTFNNGKNKNKSNKRGGGPGGANGVIRNADDNTIYATIDHTRTEAQNQQQPQPLIPHQQHQQHPQAASKQGKPKKQVYVAQPGNKTGKHVAGDPNVQPQREADEIPLMDAALESSV</sequence>
<dbReference type="OrthoDB" id="6370695at2759"/>
<evidence type="ECO:0000313" key="3">
    <source>
        <dbReference type="Proteomes" id="UP000324222"/>
    </source>
</evidence>
<keyword evidence="3" id="KW-1185">Reference proteome</keyword>
<evidence type="ECO:0000256" key="1">
    <source>
        <dbReference type="SAM" id="MobiDB-lite"/>
    </source>
</evidence>
<feature type="region of interest" description="Disordered" evidence="1">
    <location>
        <begin position="61"/>
        <end position="172"/>
    </location>
</feature>